<evidence type="ECO:0000313" key="4">
    <source>
        <dbReference type="EMBL" id="BBX72032.1"/>
    </source>
</evidence>
<name>A0A7I7MJL0_9MYCO</name>
<evidence type="ECO:0000259" key="3">
    <source>
        <dbReference type="PROSITE" id="PS50206"/>
    </source>
</evidence>
<sequence length="293" mass="30363">MNRERAASVAQGPRELPLVHARGKVFVTAGELAGMLERGEPVALLDVRWSLAEPDGSAAYERGHLPGAVYVSLDDDLSDHSVTGRGRHPLPSGSSVQAAARRWGVRTGVPVVVYDDWNRAGSARAWWVLTAAGIPDVRILDGGLAAWTGEMHSGAVVPEPGDVTVAFDDLYAGALRAVTADEAADAPVLIDARTPERFRGDTEPVDPVAGHIPGARNVPSTSLLRGDGTLLAHDDLTRAFDGAGPAAAVYCGSGVTASVVVAALASVGVDAALFPGSWSQWSAESARPVALGE</sequence>
<dbReference type="CDD" id="cd01449">
    <property type="entry name" value="TST_Repeat_2"/>
    <property type="match status" value="1"/>
</dbReference>
<reference evidence="4 5" key="1">
    <citation type="journal article" date="2019" name="Emerg. Microbes Infect.">
        <title>Comprehensive subspecies identification of 175 nontuberculous mycobacteria species based on 7547 genomic profiles.</title>
        <authorList>
            <person name="Matsumoto Y."/>
            <person name="Kinjo T."/>
            <person name="Motooka D."/>
            <person name="Nabeya D."/>
            <person name="Jung N."/>
            <person name="Uechi K."/>
            <person name="Horii T."/>
            <person name="Iida T."/>
            <person name="Fujita J."/>
            <person name="Nakamura S."/>
        </authorList>
    </citation>
    <scope>NUCLEOTIDE SEQUENCE [LARGE SCALE GENOMIC DNA]</scope>
    <source>
        <strain evidence="4 5">JCM 13323</strain>
    </source>
</reference>
<dbReference type="CDD" id="cd01448">
    <property type="entry name" value="TST_Repeat_1"/>
    <property type="match status" value="1"/>
</dbReference>
<dbReference type="AlphaFoldDB" id="A0A7I7MJL0"/>
<dbReference type="GO" id="GO:0004792">
    <property type="term" value="F:thiosulfate-cyanide sulfurtransferase activity"/>
    <property type="evidence" value="ECO:0007669"/>
    <property type="project" value="InterPro"/>
</dbReference>
<dbReference type="KEGG" id="mpsc:MPSYJ_54930"/>
<proteinExistence type="predicted"/>
<dbReference type="InterPro" id="IPR045078">
    <property type="entry name" value="TST/MPST-like"/>
</dbReference>
<dbReference type="PROSITE" id="PS00380">
    <property type="entry name" value="RHODANESE_1"/>
    <property type="match status" value="1"/>
</dbReference>
<dbReference type="SUPFAM" id="SSF52821">
    <property type="entry name" value="Rhodanese/Cell cycle control phosphatase"/>
    <property type="match status" value="2"/>
</dbReference>
<dbReference type="InterPro" id="IPR001307">
    <property type="entry name" value="Thiosulphate_STrfase_CS"/>
</dbReference>
<dbReference type="Pfam" id="PF00581">
    <property type="entry name" value="Rhodanese"/>
    <property type="match status" value="2"/>
</dbReference>
<keyword evidence="5" id="KW-1185">Reference proteome</keyword>
<evidence type="ECO:0000313" key="5">
    <source>
        <dbReference type="Proteomes" id="UP000466514"/>
    </source>
</evidence>
<dbReference type="InterPro" id="IPR001763">
    <property type="entry name" value="Rhodanese-like_dom"/>
</dbReference>
<dbReference type="PROSITE" id="PS50206">
    <property type="entry name" value="RHODANESE_3"/>
    <property type="match status" value="2"/>
</dbReference>
<dbReference type="EMBL" id="AP022574">
    <property type="protein sequence ID" value="BBX72032.1"/>
    <property type="molecule type" value="Genomic_DNA"/>
</dbReference>
<dbReference type="InterPro" id="IPR036873">
    <property type="entry name" value="Rhodanese-like_dom_sf"/>
</dbReference>
<accession>A0A7I7MJL0</accession>
<keyword evidence="2" id="KW-0677">Repeat</keyword>
<dbReference type="RefSeq" id="WP_163727356.1">
    <property type="nucleotide sequence ID" value="NZ_AP022574.1"/>
</dbReference>
<evidence type="ECO:0000256" key="2">
    <source>
        <dbReference type="ARBA" id="ARBA00022737"/>
    </source>
</evidence>
<dbReference type="PANTHER" id="PTHR11364">
    <property type="entry name" value="THIOSULFATE SULFERTANSFERASE"/>
    <property type="match status" value="1"/>
</dbReference>
<organism evidence="4 5">
    <name type="scientific">Mycolicibacterium psychrotolerans</name>
    <dbReference type="NCBI Taxonomy" id="216929"/>
    <lineage>
        <taxon>Bacteria</taxon>
        <taxon>Bacillati</taxon>
        <taxon>Actinomycetota</taxon>
        <taxon>Actinomycetes</taxon>
        <taxon>Mycobacteriales</taxon>
        <taxon>Mycobacteriaceae</taxon>
        <taxon>Mycolicibacterium</taxon>
    </lineage>
</organism>
<dbReference type="SMART" id="SM00450">
    <property type="entry name" value="RHOD"/>
    <property type="match status" value="2"/>
</dbReference>
<keyword evidence="1 4" id="KW-0808">Transferase</keyword>
<dbReference type="Proteomes" id="UP000466514">
    <property type="component" value="Chromosome"/>
</dbReference>
<feature type="domain" description="Rhodanese" evidence="3">
    <location>
        <begin position="183"/>
        <end position="290"/>
    </location>
</feature>
<protein>
    <submittedName>
        <fullName evidence="4">Sulfurtransferase</fullName>
    </submittedName>
</protein>
<dbReference type="PANTHER" id="PTHR11364:SF27">
    <property type="entry name" value="SULFURTRANSFERASE"/>
    <property type="match status" value="1"/>
</dbReference>
<feature type="domain" description="Rhodanese" evidence="3">
    <location>
        <begin position="38"/>
        <end position="156"/>
    </location>
</feature>
<evidence type="ECO:0000256" key="1">
    <source>
        <dbReference type="ARBA" id="ARBA00022679"/>
    </source>
</evidence>
<gene>
    <name evidence="4" type="ORF">MPSYJ_54930</name>
</gene>
<dbReference type="Gene3D" id="3.40.250.10">
    <property type="entry name" value="Rhodanese-like domain"/>
    <property type="match status" value="2"/>
</dbReference>